<comment type="function">
    <text evidence="4">Catalyzes the dehydration of chorismate into 3-[(1-carboxyvinyl)oxy]benzoate, a step in the biosynthesis of menaquinone (MK, vitamin K2).</text>
</comment>
<dbReference type="RefSeq" id="WP_236892278.1">
    <property type="nucleotide sequence ID" value="NZ_AP024488.1"/>
</dbReference>
<name>A0ABN6F384_9BACT</name>
<dbReference type="HAMAP" id="MF_00995">
    <property type="entry name" value="MqnA"/>
    <property type="match status" value="1"/>
</dbReference>
<evidence type="ECO:0000256" key="3">
    <source>
        <dbReference type="ARBA" id="ARBA00023239"/>
    </source>
</evidence>
<keyword evidence="6" id="KW-1185">Reference proteome</keyword>
<protein>
    <recommendedName>
        <fullName evidence="4">Chorismate dehydratase</fullName>
        <ecNumber evidence="4">4.2.1.151</ecNumber>
    </recommendedName>
    <alternativeName>
        <fullName evidence="4">Menaquinone biosynthetic enzyme MqnA</fullName>
    </alternativeName>
</protein>
<keyword evidence="3 4" id="KW-0456">Lyase</keyword>
<evidence type="ECO:0000256" key="1">
    <source>
        <dbReference type="ARBA" id="ARBA00004863"/>
    </source>
</evidence>
<dbReference type="Pfam" id="PF02621">
    <property type="entry name" value="VitK2_biosynth"/>
    <property type="match status" value="1"/>
</dbReference>
<dbReference type="EMBL" id="AP024488">
    <property type="protein sequence ID" value="BCS95927.1"/>
    <property type="molecule type" value="Genomic_DNA"/>
</dbReference>
<dbReference type="SUPFAM" id="SSF53850">
    <property type="entry name" value="Periplasmic binding protein-like II"/>
    <property type="match status" value="1"/>
</dbReference>
<dbReference type="CDD" id="cd13634">
    <property type="entry name" value="PBP2_Sco4506"/>
    <property type="match status" value="1"/>
</dbReference>
<evidence type="ECO:0000313" key="5">
    <source>
        <dbReference type="EMBL" id="BCS95927.1"/>
    </source>
</evidence>
<keyword evidence="2 4" id="KW-0474">Menaquinone biosynthesis</keyword>
<gene>
    <name evidence="4 5" type="primary">mqnA</name>
    <name evidence="5" type="ORF">DSLASN_15590</name>
</gene>
<comment type="pathway">
    <text evidence="1 4">Quinol/quinone metabolism; menaquinone biosynthesis.</text>
</comment>
<dbReference type="EC" id="4.2.1.151" evidence="4"/>
<sequence>MCNTPIGRISYINVSPVYHGIDNGDCPDWLTLVTRPPAELNAMLKTGDVVMSPVSSAAYARNAADWVLLPDLSISCNGKVLSVLFVSEKPMEELGGERVIATEESETSVDLLRILFRKNGVAPIIEQGKVHAPSDIPKGARGGLVIGDSALLNDWHGQFPYVYDLGEEWKKMTGLPFVFAVWAIRRDFCSMAPAVVERLVELFHLSRARGLNDPDGIVAQASSKTGLPQGLVANYFDHLVVSLGAQEIKGMQAFFDELYQCGLTPEKITPAFALSHETLLSEDLRVEPSQMDSAALHMC</sequence>
<organism evidence="5 6">
    <name type="scientific">Desulfoluna limicola</name>
    <dbReference type="NCBI Taxonomy" id="2810562"/>
    <lineage>
        <taxon>Bacteria</taxon>
        <taxon>Pseudomonadati</taxon>
        <taxon>Thermodesulfobacteriota</taxon>
        <taxon>Desulfobacteria</taxon>
        <taxon>Desulfobacterales</taxon>
        <taxon>Desulfolunaceae</taxon>
        <taxon>Desulfoluna</taxon>
    </lineage>
</organism>
<reference evidence="5 6" key="1">
    <citation type="submission" date="2021-02" db="EMBL/GenBank/DDBJ databases">
        <title>Complete genome of Desulfoluna sp. strain ASN36.</title>
        <authorList>
            <person name="Takahashi A."/>
            <person name="Kojima H."/>
            <person name="Fukui M."/>
        </authorList>
    </citation>
    <scope>NUCLEOTIDE SEQUENCE [LARGE SCALE GENOMIC DNA]</scope>
    <source>
        <strain evidence="5 6">ASN36</strain>
    </source>
</reference>
<dbReference type="PANTHER" id="PTHR37690">
    <property type="entry name" value="CHORISMATE DEHYDRATASE"/>
    <property type="match status" value="1"/>
</dbReference>
<comment type="similarity">
    <text evidence="4">Belongs to the MqnA/MqnD family. MqnA subfamily.</text>
</comment>
<dbReference type="PANTHER" id="PTHR37690:SF1">
    <property type="entry name" value="CHORISMATE DEHYDRATASE"/>
    <property type="match status" value="1"/>
</dbReference>
<comment type="catalytic activity">
    <reaction evidence="4">
        <text>chorismate = 3-[(1-carboxyvinyl)-oxy]benzoate + H2O</text>
        <dbReference type="Rhea" id="RHEA:40051"/>
        <dbReference type="ChEBI" id="CHEBI:15377"/>
        <dbReference type="ChEBI" id="CHEBI:29748"/>
        <dbReference type="ChEBI" id="CHEBI:76981"/>
        <dbReference type="EC" id="4.2.1.151"/>
    </reaction>
</comment>
<evidence type="ECO:0000256" key="2">
    <source>
        <dbReference type="ARBA" id="ARBA00022428"/>
    </source>
</evidence>
<evidence type="ECO:0000313" key="6">
    <source>
        <dbReference type="Proteomes" id="UP001320148"/>
    </source>
</evidence>
<proteinExistence type="inferred from homology"/>
<accession>A0ABN6F384</accession>
<dbReference type="InterPro" id="IPR003773">
    <property type="entry name" value="Menaquinone_biosynth"/>
</dbReference>
<dbReference type="Proteomes" id="UP001320148">
    <property type="component" value="Chromosome"/>
</dbReference>
<evidence type="ECO:0000256" key="4">
    <source>
        <dbReference type="HAMAP-Rule" id="MF_00995"/>
    </source>
</evidence>
<dbReference type="Gene3D" id="3.40.190.10">
    <property type="entry name" value="Periplasmic binding protein-like II"/>
    <property type="match status" value="2"/>
</dbReference>
<dbReference type="InterPro" id="IPR030868">
    <property type="entry name" value="MqnA"/>
</dbReference>